<dbReference type="InterPro" id="IPR000705">
    <property type="entry name" value="Galactokinase"/>
</dbReference>
<dbReference type="InterPro" id="IPR019539">
    <property type="entry name" value="GalKase_N"/>
</dbReference>
<dbReference type="Pfam" id="PF08544">
    <property type="entry name" value="GHMP_kinases_C"/>
    <property type="match status" value="1"/>
</dbReference>
<dbReference type="SUPFAM" id="SSF54211">
    <property type="entry name" value="Ribosomal protein S5 domain 2-like"/>
    <property type="match status" value="1"/>
</dbReference>
<keyword evidence="8" id="KW-0067">ATP-binding</keyword>
<comment type="caution">
    <text evidence="16">The sequence shown here is derived from an EMBL/GenBank/DDBJ whole genome shotgun (WGS) entry which is preliminary data.</text>
</comment>
<keyword evidence="17" id="KW-1185">Reference proteome</keyword>
<comment type="catalytic activity">
    <reaction evidence="12">
        <text>alpha-D-galactose + ATP = alpha-D-galactose 1-phosphate + ADP + H(+)</text>
        <dbReference type="Rhea" id="RHEA:13553"/>
        <dbReference type="ChEBI" id="CHEBI:15378"/>
        <dbReference type="ChEBI" id="CHEBI:28061"/>
        <dbReference type="ChEBI" id="CHEBI:30616"/>
        <dbReference type="ChEBI" id="CHEBI:58336"/>
        <dbReference type="ChEBI" id="CHEBI:456216"/>
        <dbReference type="EC" id="2.7.1.6"/>
    </reaction>
    <physiologicalReaction direction="left-to-right" evidence="12">
        <dbReference type="Rhea" id="RHEA:13554"/>
    </physiologicalReaction>
</comment>
<evidence type="ECO:0000256" key="4">
    <source>
        <dbReference type="ARBA" id="ARBA00019487"/>
    </source>
</evidence>
<evidence type="ECO:0000256" key="3">
    <source>
        <dbReference type="ARBA" id="ARBA00012315"/>
    </source>
</evidence>
<keyword evidence="9" id="KW-0299">Galactose metabolism</keyword>
<keyword evidence="6" id="KW-0547">Nucleotide-binding</keyword>
<organism evidence="16 17">
    <name type="scientific">Funneliformis mosseae</name>
    <name type="common">Endomycorrhizal fungus</name>
    <name type="synonym">Glomus mosseae</name>
    <dbReference type="NCBI Taxonomy" id="27381"/>
    <lineage>
        <taxon>Eukaryota</taxon>
        <taxon>Fungi</taxon>
        <taxon>Fungi incertae sedis</taxon>
        <taxon>Mucoromycota</taxon>
        <taxon>Glomeromycotina</taxon>
        <taxon>Glomeromycetes</taxon>
        <taxon>Glomerales</taxon>
        <taxon>Glomeraceae</taxon>
        <taxon>Funneliformis</taxon>
    </lineage>
</organism>
<dbReference type="InterPro" id="IPR006206">
    <property type="entry name" value="Mevalonate/galactokinase"/>
</dbReference>
<comment type="pathway">
    <text evidence="1">Carbohydrate metabolism; galactose metabolism.</text>
</comment>
<evidence type="ECO:0000256" key="7">
    <source>
        <dbReference type="ARBA" id="ARBA00022777"/>
    </source>
</evidence>
<dbReference type="GO" id="GO:0004335">
    <property type="term" value="F:galactokinase activity"/>
    <property type="evidence" value="ECO:0007669"/>
    <property type="project" value="UniProtKB-EC"/>
</dbReference>
<dbReference type="GO" id="GO:0006012">
    <property type="term" value="P:galactose metabolic process"/>
    <property type="evidence" value="ECO:0007669"/>
    <property type="project" value="UniProtKB-KW"/>
</dbReference>
<evidence type="ECO:0000256" key="10">
    <source>
        <dbReference type="ARBA" id="ARBA00023277"/>
    </source>
</evidence>
<dbReference type="PANTHER" id="PTHR10457:SF7">
    <property type="entry name" value="GALACTOKINASE-RELATED"/>
    <property type="match status" value="1"/>
</dbReference>
<evidence type="ECO:0000259" key="15">
    <source>
        <dbReference type="Pfam" id="PF10509"/>
    </source>
</evidence>
<dbReference type="PRINTS" id="PR00959">
    <property type="entry name" value="MEVGALKINASE"/>
</dbReference>
<gene>
    <name evidence="16" type="ORF">FMOSSE_LOCUS1741</name>
</gene>
<evidence type="ECO:0000259" key="13">
    <source>
        <dbReference type="Pfam" id="PF00288"/>
    </source>
</evidence>
<dbReference type="InterPro" id="IPR006204">
    <property type="entry name" value="GHMP_kinase_N_dom"/>
</dbReference>
<dbReference type="EMBL" id="CAJVPP010000203">
    <property type="protein sequence ID" value="CAG8455106.1"/>
    <property type="molecule type" value="Genomic_DNA"/>
</dbReference>
<feature type="domain" description="GHMP kinase N-terminal" evidence="13">
    <location>
        <begin position="137"/>
        <end position="219"/>
    </location>
</feature>
<dbReference type="PANTHER" id="PTHR10457">
    <property type="entry name" value="MEVALONATE KINASE/GALACTOKINASE"/>
    <property type="match status" value="1"/>
</dbReference>
<evidence type="ECO:0000256" key="5">
    <source>
        <dbReference type="ARBA" id="ARBA00022679"/>
    </source>
</evidence>
<dbReference type="PROSITE" id="PS00627">
    <property type="entry name" value="GHMP_KINASES_ATP"/>
    <property type="match status" value="1"/>
</dbReference>
<evidence type="ECO:0000313" key="16">
    <source>
        <dbReference type="EMBL" id="CAG8455106.1"/>
    </source>
</evidence>
<evidence type="ECO:0000256" key="2">
    <source>
        <dbReference type="ARBA" id="ARBA00006566"/>
    </source>
</evidence>
<dbReference type="InterPro" id="IPR019741">
    <property type="entry name" value="Galactokinase_CS"/>
</dbReference>
<dbReference type="InterPro" id="IPR020568">
    <property type="entry name" value="Ribosomal_Su5_D2-typ_SF"/>
</dbReference>
<accession>A0A9N8VMH4</accession>
<evidence type="ECO:0000256" key="11">
    <source>
        <dbReference type="ARBA" id="ARBA00029590"/>
    </source>
</evidence>
<reference evidence="16" key="1">
    <citation type="submission" date="2021-06" db="EMBL/GenBank/DDBJ databases">
        <authorList>
            <person name="Kallberg Y."/>
            <person name="Tangrot J."/>
            <person name="Rosling A."/>
        </authorList>
    </citation>
    <scope>NUCLEOTIDE SEQUENCE</scope>
    <source>
        <strain evidence="16">87-6 pot B 2015</strain>
    </source>
</reference>
<dbReference type="NCBIfam" id="TIGR00131">
    <property type="entry name" value="gal_kin"/>
    <property type="match status" value="1"/>
</dbReference>
<dbReference type="SUPFAM" id="SSF55060">
    <property type="entry name" value="GHMP Kinase, C-terminal domain"/>
    <property type="match status" value="1"/>
</dbReference>
<evidence type="ECO:0000256" key="6">
    <source>
        <dbReference type="ARBA" id="ARBA00022741"/>
    </source>
</evidence>
<evidence type="ECO:0000259" key="14">
    <source>
        <dbReference type="Pfam" id="PF08544"/>
    </source>
</evidence>
<dbReference type="Pfam" id="PF10509">
    <property type="entry name" value="GalKase_gal_bdg"/>
    <property type="match status" value="1"/>
</dbReference>
<dbReference type="Gene3D" id="3.30.70.3170">
    <property type="match status" value="1"/>
</dbReference>
<dbReference type="Pfam" id="PF00288">
    <property type="entry name" value="GHMP_kinases_N"/>
    <property type="match status" value="1"/>
</dbReference>
<dbReference type="PIRSF" id="PIRSF000530">
    <property type="entry name" value="Galactokinase"/>
    <property type="match status" value="1"/>
</dbReference>
<keyword evidence="10" id="KW-0119">Carbohydrate metabolism</keyword>
<sequence length="500" mass="56095">MDKEFVPHIKFSSLSDIYPELSLPSQITRYKKLIDSFEKLYNRKPKFIARSPGRVNLIGEHIDYAGFGVLPMAINRDVLIAVDIIHEGEENDMKVRVANVLNENYPPRNWKYEGKEKIVEIEVKEGISEWGNYPKSGYKGIVQHSSLDKPKGMYLLVDGNVPPGAGLSSSAAFICSVCIATCSSNDVKLTKKEIVEIAIEAERSIGMNAGGMDQTASMFSLKDHVLYIQFLPSLCATPTKLPSTNPPIAFVIANSLITSDKIVTAPTNYNLRVVETKLAAYHLGQCLFNKPCENLKKVSDLYSNSIEVTIENLIKLLDYIEKVYENNHDGFTLDELSSLLNLNQDEIKDKFLSRFPVKAEKFQLYKRSKHVFEESSRVLKFYELCSKSEARGSIFEELGNLLNESHKSCKELFECSCDELDDLVKICLDGGAVGSRLTGAGWGGCTVSLIRENEIDKFINFVSEKYYNVRFSHLSHNDLENFIFATRPGGGAAIIENLFN</sequence>
<dbReference type="PRINTS" id="PR00473">
    <property type="entry name" value="GALCTOKINASE"/>
</dbReference>
<dbReference type="EC" id="2.7.1.6" evidence="3"/>
<dbReference type="PROSITE" id="PS00106">
    <property type="entry name" value="GALACTOKINASE"/>
    <property type="match status" value="1"/>
</dbReference>
<feature type="domain" description="Galactokinase N-terminal" evidence="15">
    <location>
        <begin position="36"/>
        <end position="82"/>
    </location>
</feature>
<dbReference type="InterPro" id="IPR013750">
    <property type="entry name" value="GHMP_kinase_C_dom"/>
</dbReference>
<proteinExistence type="inferred from homology"/>
<dbReference type="Proteomes" id="UP000789375">
    <property type="component" value="Unassembled WGS sequence"/>
</dbReference>
<evidence type="ECO:0000313" key="17">
    <source>
        <dbReference type="Proteomes" id="UP000789375"/>
    </source>
</evidence>
<evidence type="ECO:0000256" key="9">
    <source>
        <dbReference type="ARBA" id="ARBA00023144"/>
    </source>
</evidence>
<keyword evidence="7" id="KW-0418">Kinase</keyword>
<dbReference type="Gene3D" id="1.20.1440.340">
    <property type="match status" value="1"/>
</dbReference>
<evidence type="ECO:0000256" key="8">
    <source>
        <dbReference type="ARBA" id="ARBA00022840"/>
    </source>
</evidence>
<comment type="similarity">
    <text evidence="2">Belongs to the GHMP kinase family. GalK subfamily.</text>
</comment>
<dbReference type="AlphaFoldDB" id="A0A9N8VMH4"/>
<name>A0A9N8VMH4_FUNMO</name>
<dbReference type="InterPro" id="IPR006203">
    <property type="entry name" value="GHMP_knse_ATP-bd_CS"/>
</dbReference>
<dbReference type="InterPro" id="IPR014721">
    <property type="entry name" value="Ribsml_uS5_D2-typ_fold_subgr"/>
</dbReference>
<feature type="domain" description="GHMP kinase C-terminal" evidence="14">
    <location>
        <begin position="395"/>
        <end position="468"/>
    </location>
</feature>
<evidence type="ECO:0000256" key="1">
    <source>
        <dbReference type="ARBA" id="ARBA00004947"/>
    </source>
</evidence>
<dbReference type="GO" id="GO:0005829">
    <property type="term" value="C:cytosol"/>
    <property type="evidence" value="ECO:0007669"/>
    <property type="project" value="TreeGrafter"/>
</dbReference>
<dbReference type="Gene3D" id="3.30.230.10">
    <property type="match status" value="1"/>
</dbReference>
<dbReference type="GO" id="GO:0005524">
    <property type="term" value="F:ATP binding"/>
    <property type="evidence" value="ECO:0007669"/>
    <property type="project" value="UniProtKB-KW"/>
</dbReference>
<protein>
    <recommendedName>
        <fullName evidence="4">Galactokinase</fullName>
        <ecNumber evidence="3">2.7.1.6</ecNumber>
    </recommendedName>
    <alternativeName>
        <fullName evidence="11">Galactose kinase</fullName>
    </alternativeName>
</protein>
<evidence type="ECO:0000256" key="12">
    <source>
        <dbReference type="ARBA" id="ARBA00049538"/>
    </source>
</evidence>
<dbReference type="InterPro" id="IPR036554">
    <property type="entry name" value="GHMP_kinase_C_sf"/>
</dbReference>
<dbReference type="FunFam" id="1.20.1440.340:FF:000003">
    <property type="entry name" value="GAL1p Galactokinase"/>
    <property type="match status" value="1"/>
</dbReference>
<keyword evidence="5" id="KW-0808">Transferase</keyword>